<dbReference type="Gene3D" id="2.60.40.1260">
    <property type="entry name" value="Lamin Tail domain"/>
    <property type="match status" value="1"/>
</dbReference>
<keyword evidence="4" id="KW-1185">Reference proteome</keyword>
<feature type="domain" description="LTD" evidence="2">
    <location>
        <begin position="64"/>
        <end position="191"/>
    </location>
</feature>
<protein>
    <recommendedName>
        <fullName evidence="2">LTD domain-containing protein</fullName>
    </recommendedName>
</protein>
<dbReference type="AlphaFoldDB" id="A0AAD8Y2Q1"/>
<evidence type="ECO:0000256" key="1">
    <source>
        <dbReference type="SAM" id="MobiDB-lite"/>
    </source>
</evidence>
<proteinExistence type="predicted"/>
<dbReference type="EMBL" id="JATAAI010000022">
    <property type="protein sequence ID" value="KAK1737917.1"/>
    <property type="molecule type" value="Genomic_DNA"/>
</dbReference>
<dbReference type="Proteomes" id="UP001224775">
    <property type="component" value="Unassembled WGS sequence"/>
</dbReference>
<dbReference type="SUPFAM" id="SSF74853">
    <property type="entry name" value="Lamin A/C globular tail domain"/>
    <property type="match status" value="1"/>
</dbReference>
<dbReference type="PROSITE" id="PS51841">
    <property type="entry name" value="LTD"/>
    <property type="match status" value="1"/>
</dbReference>
<organism evidence="3 4">
    <name type="scientific">Skeletonema marinoi</name>
    <dbReference type="NCBI Taxonomy" id="267567"/>
    <lineage>
        <taxon>Eukaryota</taxon>
        <taxon>Sar</taxon>
        <taxon>Stramenopiles</taxon>
        <taxon>Ochrophyta</taxon>
        <taxon>Bacillariophyta</taxon>
        <taxon>Coscinodiscophyceae</taxon>
        <taxon>Thalassiosirophycidae</taxon>
        <taxon>Thalassiosirales</taxon>
        <taxon>Skeletonemataceae</taxon>
        <taxon>Skeletonema</taxon>
        <taxon>Skeletonema marinoi-dohrnii complex</taxon>
    </lineage>
</organism>
<evidence type="ECO:0000259" key="2">
    <source>
        <dbReference type="PROSITE" id="PS51841"/>
    </source>
</evidence>
<feature type="compositionally biased region" description="Pro residues" evidence="1">
    <location>
        <begin position="1"/>
        <end position="10"/>
    </location>
</feature>
<name>A0AAD8Y2Q1_9STRA</name>
<feature type="region of interest" description="Disordered" evidence="1">
    <location>
        <begin position="1"/>
        <end position="68"/>
    </location>
</feature>
<feature type="compositionally biased region" description="Low complexity" evidence="1">
    <location>
        <begin position="39"/>
        <end position="68"/>
    </location>
</feature>
<dbReference type="Pfam" id="PF00932">
    <property type="entry name" value="LTD"/>
    <property type="match status" value="1"/>
</dbReference>
<sequence length="191" mass="19473">MAAATPPPPAATVASSASAPTAPTTTASNLPSQKELLDKSSSSTPTPSSPTAAAATTPSTASKSAAPATATKLGTGITISSINYDGQVPKTESDEYITILNNSKSPMDISGYYIYVATSGTQGPTFTFPKATKNNNPTVLKAGESVRIYTNEIHKESGGYSFGSGKAIWSNKGGLAVLKDGAGKKIGEFKY</sequence>
<dbReference type="InterPro" id="IPR036415">
    <property type="entry name" value="Lamin_tail_dom_sf"/>
</dbReference>
<evidence type="ECO:0000313" key="4">
    <source>
        <dbReference type="Proteomes" id="UP001224775"/>
    </source>
</evidence>
<dbReference type="InterPro" id="IPR001322">
    <property type="entry name" value="Lamin_tail_dom"/>
</dbReference>
<accession>A0AAD8Y2Q1</accession>
<reference evidence="3" key="1">
    <citation type="submission" date="2023-06" db="EMBL/GenBank/DDBJ databases">
        <title>Survivors Of The Sea: Transcriptome response of Skeletonema marinoi to long-term dormancy.</title>
        <authorList>
            <person name="Pinder M.I.M."/>
            <person name="Kourtchenko O."/>
            <person name="Robertson E.K."/>
            <person name="Larsson T."/>
            <person name="Maumus F."/>
            <person name="Osuna-Cruz C.M."/>
            <person name="Vancaester E."/>
            <person name="Stenow R."/>
            <person name="Vandepoele K."/>
            <person name="Ploug H."/>
            <person name="Bruchert V."/>
            <person name="Godhe A."/>
            <person name="Topel M."/>
        </authorList>
    </citation>
    <scope>NUCLEOTIDE SEQUENCE</scope>
    <source>
        <strain evidence="3">R05AC</strain>
    </source>
</reference>
<comment type="caution">
    <text evidence="3">The sequence shown here is derived from an EMBL/GenBank/DDBJ whole genome shotgun (WGS) entry which is preliminary data.</text>
</comment>
<evidence type="ECO:0000313" key="3">
    <source>
        <dbReference type="EMBL" id="KAK1737917.1"/>
    </source>
</evidence>
<gene>
    <name evidence="3" type="ORF">QTG54_011211</name>
</gene>
<feature type="compositionally biased region" description="Low complexity" evidence="1">
    <location>
        <begin position="11"/>
        <end position="28"/>
    </location>
</feature>